<evidence type="ECO:0008006" key="5">
    <source>
        <dbReference type="Google" id="ProtNLM"/>
    </source>
</evidence>
<comment type="caution">
    <text evidence="3">The sequence shown here is derived from an EMBL/GenBank/DDBJ whole genome shotgun (WGS) entry which is preliminary data.</text>
</comment>
<dbReference type="EMBL" id="JAWDGP010005718">
    <property type="protein sequence ID" value="KAK3753233.1"/>
    <property type="molecule type" value="Genomic_DNA"/>
</dbReference>
<evidence type="ECO:0000256" key="1">
    <source>
        <dbReference type="ARBA" id="ARBA00005361"/>
    </source>
</evidence>
<name>A0AAE0YPP5_9GAST</name>
<dbReference type="Pfam" id="PF03645">
    <property type="entry name" value="Tctex-1"/>
    <property type="match status" value="1"/>
</dbReference>
<dbReference type="GO" id="GO:0045505">
    <property type="term" value="F:dynein intermediate chain binding"/>
    <property type="evidence" value="ECO:0007669"/>
    <property type="project" value="TreeGrafter"/>
</dbReference>
<proteinExistence type="inferred from homology"/>
<gene>
    <name evidence="3" type="ORF">RRG08_024505</name>
</gene>
<evidence type="ECO:0000313" key="3">
    <source>
        <dbReference type="EMBL" id="KAK3753233.1"/>
    </source>
</evidence>
<dbReference type="CDD" id="cd21451">
    <property type="entry name" value="DLC-like_TCTEX1D"/>
    <property type="match status" value="1"/>
</dbReference>
<dbReference type="Proteomes" id="UP001283361">
    <property type="component" value="Unassembled WGS sequence"/>
</dbReference>
<protein>
    <recommendedName>
        <fullName evidence="5">Tctex1 domain-containing protein 1</fullName>
    </recommendedName>
</protein>
<dbReference type="GO" id="GO:0007018">
    <property type="term" value="P:microtubule-based movement"/>
    <property type="evidence" value="ECO:0007669"/>
    <property type="project" value="TreeGrafter"/>
</dbReference>
<dbReference type="PANTHER" id="PTHR21255:SF68">
    <property type="entry name" value="TCTEX1 DOMAIN-CONTAINING PROTEIN 1-B-LIKE"/>
    <property type="match status" value="1"/>
</dbReference>
<dbReference type="GO" id="GO:0005737">
    <property type="term" value="C:cytoplasm"/>
    <property type="evidence" value="ECO:0007669"/>
    <property type="project" value="TreeGrafter"/>
</dbReference>
<sequence>MSVATGKASSSTQQRRSSLIEPAASVTRTAMILTSAQHARDGQSHLGTGSLENTYQLKPQRVPKSCLLQKIVQDVLTEHLSDRVYEESLGTLTKTLAEQMKQRAKGLAVQRYKYVAVVVLGPVTRTSASLASRCVWNPAFDTFGEFTFRNNSITATGVIYGLYVE</sequence>
<accession>A0AAE0YPP5</accession>
<reference evidence="3" key="1">
    <citation type="journal article" date="2023" name="G3 (Bethesda)">
        <title>A reference genome for the long-term kleptoplast-retaining sea slug Elysia crispata morphotype clarki.</title>
        <authorList>
            <person name="Eastman K.E."/>
            <person name="Pendleton A.L."/>
            <person name="Shaikh M.A."/>
            <person name="Suttiyut T."/>
            <person name="Ogas R."/>
            <person name="Tomko P."/>
            <person name="Gavelis G."/>
            <person name="Widhalm J.R."/>
            <person name="Wisecaver J.H."/>
        </authorList>
    </citation>
    <scope>NUCLEOTIDE SEQUENCE</scope>
    <source>
        <strain evidence="3">ECLA1</strain>
    </source>
</reference>
<evidence type="ECO:0000313" key="4">
    <source>
        <dbReference type="Proteomes" id="UP001283361"/>
    </source>
</evidence>
<dbReference type="InterPro" id="IPR038586">
    <property type="entry name" value="Tctex-1-like_sf"/>
</dbReference>
<keyword evidence="4" id="KW-1185">Reference proteome</keyword>
<feature type="region of interest" description="Disordered" evidence="2">
    <location>
        <begin position="1"/>
        <end position="20"/>
    </location>
</feature>
<dbReference type="PANTHER" id="PTHR21255">
    <property type="entry name" value="T-COMPLEX-ASSOCIATED-TESTIS-EXPRESSED 1/ DYNEIN LIGHT CHAIN"/>
    <property type="match status" value="1"/>
</dbReference>
<dbReference type="AlphaFoldDB" id="A0AAE0YPP5"/>
<dbReference type="GO" id="GO:0005868">
    <property type="term" value="C:cytoplasmic dynein complex"/>
    <property type="evidence" value="ECO:0007669"/>
    <property type="project" value="TreeGrafter"/>
</dbReference>
<evidence type="ECO:0000256" key="2">
    <source>
        <dbReference type="SAM" id="MobiDB-lite"/>
    </source>
</evidence>
<feature type="compositionally biased region" description="Polar residues" evidence="2">
    <location>
        <begin position="7"/>
        <end position="17"/>
    </location>
</feature>
<dbReference type="InterPro" id="IPR005334">
    <property type="entry name" value="Tctex-1-like"/>
</dbReference>
<dbReference type="Gene3D" id="3.30.1140.40">
    <property type="entry name" value="Tctex-1"/>
    <property type="match status" value="1"/>
</dbReference>
<comment type="similarity">
    <text evidence="1">Belongs to the dynein light chain Tctex-type family.</text>
</comment>
<organism evidence="3 4">
    <name type="scientific">Elysia crispata</name>
    <name type="common">lettuce slug</name>
    <dbReference type="NCBI Taxonomy" id="231223"/>
    <lineage>
        <taxon>Eukaryota</taxon>
        <taxon>Metazoa</taxon>
        <taxon>Spiralia</taxon>
        <taxon>Lophotrochozoa</taxon>
        <taxon>Mollusca</taxon>
        <taxon>Gastropoda</taxon>
        <taxon>Heterobranchia</taxon>
        <taxon>Euthyneura</taxon>
        <taxon>Panpulmonata</taxon>
        <taxon>Sacoglossa</taxon>
        <taxon>Placobranchoidea</taxon>
        <taxon>Plakobranchidae</taxon>
        <taxon>Elysia</taxon>
    </lineage>
</organism>